<reference evidence="2 3" key="1">
    <citation type="submission" date="2024-10" db="EMBL/GenBank/DDBJ databases">
        <title>The Natural Products Discovery Center: Release of the First 8490 Sequenced Strains for Exploring Actinobacteria Biosynthetic Diversity.</title>
        <authorList>
            <person name="Kalkreuter E."/>
            <person name="Kautsar S.A."/>
            <person name="Yang D."/>
            <person name="Bader C.D."/>
            <person name="Teijaro C.N."/>
            <person name="Fluegel L."/>
            <person name="Davis C.M."/>
            <person name="Simpson J.R."/>
            <person name="Lauterbach L."/>
            <person name="Steele A.D."/>
            <person name="Gui C."/>
            <person name="Meng S."/>
            <person name="Li G."/>
            <person name="Viehrig K."/>
            <person name="Ye F."/>
            <person name="Su P."/>
            <person name="Kiefer A.F."/>
            <person name="Nichols A."/>
            <person name="Cepeda A.J."/>
            <person name="Yan W."/>
            <person name="Fan B."/>
            <person name="Jiang Y."/>
            <person name="Adhikari A."/>
            <person name="Zheng C.-J."/>
            <person name="Schuster L."/>
            <person name="Cowan T.M."/>
            <person name="Smanski M.J."/>
            <person name="Chevrette M.G."/>
            <person name="De Carvalho L.P.S."/>
            <person name="Shen B."/>
        </authorList>
    </citation>
    <scope>NUCLEOTIDE SEQUENCE [LARGE SCALE GENOMIC DNA]</scope>
    <source>
        <strain evidence="2 3">NPDC002593</strain>
    </source>
</reference>
<organism evidence="2 3">
    <name type="scientific">Nocardia jiangxiensis</name>
    <dbReference type="NCBI Taxonomy" id="282685"/>
    <lineage>
        <taxon>Bacteria</taxon>
        <taxon>Bacillati</taxon>
        <taxon>Actinomycetota</taxon>
        <taxon>Actinomycetes</taxon>
        <taxon>Mycobacteriales</taxon>
        <taxon>Nocardiaceae</taxon>
        <taxon>Nocardia</taxon>
    </lineage>
</organism>
<feature type="transmembrane region" description="Helical" evidence="1">
    <location>
        <begin position="34"/>
        <end position="54"/>
    </location>
</feature>
<name>A0ABW6S0X6_9NOCA</name>
<keyword evidence="1" id="KW-0812">Transmembrane</keyword>
<proteinExistence type="predicted"/>
<evidence type="ECO:0000256" key="1">
    <source>
        <dbReference type="SAM" id="Phobius"/>
    </source>
</evidence>
<protein>
    <recommendedName>
        <fullName evidence="4">SPOR domain-containing protein</fullName>
    </recommendedName>
</protein>
<evidence type="ECO:0008006" key="4">
    <source>
        <dbReference type="Google" id="ProtNLM"/>
    </source>
</evidence>
<dbReference type="RefSeq" id="WP_387404464.1">
    <property type="nucleotide sequence ID" value="NZ_JBIAQY010000006.1"/>
</dbReference>
<keyword evidence="1" id="KW-0472">Membrane</keyword>
<dbReference type="EMBL" id="JBIAQY010000006">
    <property type="protein sequence ID" value="MFF3569917.1"/>
    <property type="molecule type" value="Genomic_DNA"/>
</dbReference>
<sequence length="185" mass="18926">MGTAKAVADTGATAEAATVASGLQRLLSTLLPKVTWQVAAVALALMGILATVLIRSCSGGLPSMPGMDPLNTLPQSVRSAASCPQSGGDNCVIAGTDLLLSGGLTSGRALPLSVQVDSPDQLADTVRRWRAADPTVLVDGPVFVAIGPSTTAWYADLRTGLHIETGTFASRDAARTFLVRAGLIR</sequence>
<evidence type="ECO:0000313" key="2">
    <source>
        <dbReference type="EMBL" id="MFF3569917.1"/>
    </source>
</evidence>
<dbReference type="Proteomes" id="UP001601992">
    <property type="component" value="Unassembled WGS sequence"/>
</dbReference>
<evidence type="ECO:0000313" key="3">
    <source>
        <dbReference type="Proteomes" id="UP001601992"/>
    </source>
</evidence>
<accession>A0ABW6S0X6</accession>
<gene>
    <name evidence="2" type="ORF">ACFYXQ_19255</name>
</gene>
<comment type="caution">
    <text evidence="2">The sequence shown here is derived from an EMBL/GenBank/DDBJ whole genome shotgun (WGS) entry which is preliminary data.</text>
</comment>
<keyword evidence="1" id="KW-1133">Transmembrane helix</keyword>
<keyword evidence="3" id="KW-1185">Reference proteome</keyword>